<keyword evidence="3" id="KW-1185">Reference proteome</keyword>
<gene>
    <name evidence="2" type="ORF">M9458_045742</name>
</gene>
<dbReference type="Pfam" id="PF00067">
    <property type="entry name" value="p450"/>
    <property type="match status" value="1"/>
</dbReference>
<evidence type="ECO:0000256" key="1">
    <source>
        <dbReference type="ARBA" id="ARBA00010617"/>
    </source>
</evidence>
<dbReference type="SUPFAM" id="SSF48264">
    <property type="entry name" value="Cytochrome P450"/>
    <property type="match status" value="1"/>
</dbReference>
<dbReference type="InterPro" id="IPR001128">
    <property type="entry name" value="Cyt_P450"/>
</dbReference>
<name>A0ABD0N9L1_CIRMR</name>
<reference evidence="2 3" key="1">
    <citation type="submission" date="2024-05" db="EMBL/GenBank/DDBJ databases">
        <title>Genome sequencing and assembly of Indian major carp, Cirrhinus mrigala (Hamilton, 1822).</title>
        <authorList>
            <person name="Mohindra V."/>
            <person name="Chowdhury L.M."/>
            <person name="Lal K."/>
            <person name="Jena J.K."/>
        </authorList>
    </citation>
    <scope>NUCLEOTIDE SEQUENCE [LARGE SCALE GENOMIC DNA]</scope>
    <source>
        <strain evidence="2">CM1030</strain>
        <tissue evidence="2">Blood</tissue>
    </source>
</reference>
<dbReference type="AlphaFoldDB" id="A0ABD0N9L1"/>
<comment type="caution">
    <text evidence="2">The sequence shown here is derived from an EMBL/GenBank/DDBJ whole genome shotgun (WGS) entry which is preliminary data.</text>
</comment>
<comment type="similarity">
    <text evidence="1">Belongs to the cytochrome P450 family.</text>
</comment>
<dbReference type="Gene3D" id="1.10.630.10">
    <property type="entry name" value="Cytochrome P450"/>
    <property type="match status" value="1"/>
</dbReference>
<organism evidence="2 3">
    <name type="scientific">Cirrhinus mrigala</name>
    <name type="common">Mrigala</name>
    <dbReference type="NCBI Taxonomy" id="683832"/>
    <lineage>
        <taxon>Eukaryota</taxon>
        <taxon>Metazoa</taxon>
        <taxon>Chordata</taxon>
        <taxon>Craniata</taxon>
        <taxon>Vertebrata</taxon>
        <taxon>Euteleostomi</taxon>
        <taxon>Actinopterygii</taxon>
        <taxon>Neopterygii</taxon>
        <taxon>Teleostei</taxon>
        <taxon>Ostariophysi</taxon>
        <taxon>Cypriniformes</taxon>
        <taxon>Cyprinidae</taxon>
        <taxon>Labeoninae</taxon>
        <taxon>Labeonini</taxon>
        <taxon>Cirrhinus</taxon>
    </lineage>
</organism>
<protein>
    <submittedName>
        <fullName evidence="2">Uncharacterized protein</fullName>
    </submittedName>
</protein>
<proteinExistence type="inferred from homology"/>
<evidence type="ECO:0000313" key="2">
    <source>
        <dbReference type="EMBL" id="KAL0157666.1"/>
    </source>
</evidence>
<accession>A0ABD0N9L1</accession>
<dbReference type="InterPro" id="IPR036396">
    <property type="entry name" value="Cyt_P450_sf"/>
</dbReference>
<feature type="non-terminal residue" evidence="2">
    <location>
        <position position="50"/>
    </location>
</feature>
<dbReference type="EMBL" id="JAMKFB020000023">
    <property type="protein sequence ID" value="KAL0157666.1"/>
    <property type="molecule type" value="Genomic_DNA"/>
</dbReference>
<evidence type="ECO:0000313" key="3">
    <source>
        <dbReference type="Proteomes" id="UP001529510"/>
    </source>
</evidence>
<feature type="non-terminal residue" evidence="2">
    <location>
        <position position="1"/>
    </location>
</feature>
<sequence>YGEMTTVYLGRKPSILLNTIQIMKEALVQNASSFSGRPAIPLLIWITEGY</sequence>
<dbReference type="Proteomes" id="UP001529510">
    <property type="component" value="Unassembled WGS sequence"/>
</dbReference>